<dbReference type="GeneID" id="106821302"/>
<dbReference type="InterPro" id="IPR036236">
    <property type="entry name" value="Znf_C2H2_sf"/>
</dbReference>
<evidence type="ECO:0000313" key="8">
    <source>
        <dbReference type="Proteomes" id="UP000695022"/>
    </source>
</evidence>
<feature type="compositionally biased region" description="Acidic residues" evidence="6">
    <location>
        <begin position="776"/>
        <end position="786"/>
    </location>
</feature>
<gene>
    <name evidence="9" type="primary">LOC106821302</name>
</gene>
<sequence>MDDVIVKVEPTDPDEDPHGTLACAEYVKMESKDDGTRTTVDRTDTGQSEADLYIAGLEDCSGADFPYVSLTESDYSSLFFDCDDDLSDTNDDFDVFALTGGVPVLPDQDGLIEMPQGLAVSGSKVARYNPMTKEYHCISCPMRGSASHLAEHYLGVHLNTKCFICPICSYSSSWVRGLLNHVETSHQESVDKADLVKNVPIYTEVITLLKHLKKLSNFITGMTDDGPKKYRCNVCGYETNRGDLARRHSLTHSGERPFACYVCQQKFKRVEHIKKHFLRLHTSATWDSTKVIRFNRDNSSGYKYFTTIDLPRPRKSGGGELNGDGLPAQGYLDVDDLVEASESWKRKEFDWVDDDVNDADDGGGAAKRFHADEVVETAAAANLTPSKGRPRKSARLAADAAAAAVAEKTVDKTLFAIRDDVAEKISKTKLAKSLERDGAASPPISPHVSVECTNGAGAAAPPPPPPPPVKTLKYTCPQCPFFAMDNWHLQRHIRARHVALKPFQCAFCRFRATYWDRVLVHARRKHDRLKCDRCSFYGEGEKQLLQHRNDEHWESLFRCKACEMSFRTSQQLDEHLLFDHSGTAKPVNNDSSKASRLDAQSSSYATPLPISDAAFPTSAFVGATSAFVGATTRAAAAAAAAASQRSPKMLPGAMFWKKQMCEFCSKYLASRKGLRAHKKFHCKTLKCSGSLASPTDLTNETTPDEIILNSCYDRSRLEDDGDASGDASDEAAARGGGGGEDEASDNAFQCSLCAFSCPTRAEMIAHMEVHWGMADGESDDDDDDGVDSSSDSLPEDTSGYPFGDHTSDELYRLARVALAAAAAAPVESESTSCEGATGCELDAEILKAKLKKDLFMHKGNGRKTLDELFPAPTSRDGEDDSDKDLASELSGQDVVNDSQ</sequence>
<feature type="domain" description="C2H2-type" evidence="7">
    <location>
        <begin position="258"/>
        <end position="286"/>
    </location>
</feature>
<keyword evidence="8" id="KW-1185">Reference proteome</keyword>
<feature type="domain" description="C2H2-type" evidence="7">
    <location>
        <begin position="230"/>
        <end position="257"/>
    </location>
</feature>
<reference evidence="9" key="1">
    <citation type="submission" date="2025-08" db="UniProtKB">
        <authorList>
            <consortium name="RefSeq"/>
        </authorList>
    </citation>
    <scope>IDENTIFICATION</scope>
</reference>
<dbReference type="Gene3D" id="3.30.160.60">
    <property type="entry name" value="Classic Zinc Finger"/>
    <property type="match status" value="5"/>
</dbReference>
<name>A0ABM1FAS0_PRICU</name>
<dbReference type="InterPro" id="IPR013087">
    <property type="entry name" value="Znf_C2H2_type"/>
</dbReference>
<feature type="domain" description="C2H2-type" evidence="7">
    <location>
        <begin position="557"/>
        <end position="585"/>
    </location>
</feature>
<feature type="region of interest" description="Disordered" evidence="6">
    <location>
        <begin position="718"/>
        <end position="743"/>
    </location>
</feature>
<organism evidence="8 9">
    <name type="scientific">Priapulus caudatus</name>
    <name type="common">Priapulid worm</name>
    <dbReference type="NCBI Taxonomy" id="37621"/>
    <lineage>
        <taxon>Eukaryota</taxon>
        <taxon>Metazoa</taxon>
        <taxon>Ecdysozoa</taxon>
        <taxon>Scalidophora</taxon>
        <taxon>Priapulida</taxon>
        <taxon>Priapulimorpha</taxon>
        <taxon>Priapulimorphida</taxon>
        <taxon>Priapulidae</taxon>
        <taxon>Priapulus</taxon>
    </lineage>
</organism>
<dbReference type="PROSITE" id="PS50157">
    <property type="entry name" value="ZINC_FINGER_C2H2_2"/>
    <property type="match status" value="4"/>
</dbReference>
<evidence type="ECO:0000256" key="5">
    <source>
        <dbReference type="PROSITE-ProRule" id="PRU00042"/>
    </source>
</evidence>
<evidence type="ECO:0000313" key="9">
    <source>
        <dbReference type="RefSeq" id="XP_014681541.1"/>
    </source>
</evidence>
<dbReference type="PANTHER" id="PTHR24403">
    <property type="entry name" value="ZINC FINGER PROTEIN"/>
    <property type="match status" value="1"/>
</dbReference>
<accession>A0ABM1FAS0</accession>
<evidence type="ECO:0000256" key="2">
    <source>
        <dbReference type="ARBA" id="ARBA00022737"/>
    </source>
</evidence>
<keyword evidence="3 5" id="KW-0863">Zinc-finger</keyword>
<keyword evidence="4" id="KW-0862">Zinc</keyword>
<feature type="region of interest" description="Disordered" evidence="6">
    <location>
        <begin position="861"/>
        <end position="899"/>
    </location>
</feature>
<dbReference type="SUPFAM" id="SSF57667">
    <property type="entry name" value="beta-beta-alpha zinc fingers"/>
    <property type="match status" value="3"/>
</dbReference>
<dbReference type="PANTHER" id="PTHR24403:SF67">
    <property type="entry name" value="FI01116P-RELATED"/>
    <property type="match status" value="1"/>
</dbReference>
<keyword evidence="1" id="KW-0479">Metal-binding</keyword>
<feature type="compositionally biased region" description="Polar residues" evidence="6">
    <location>
        <begin position="889"/>
        <end position="899"/>
    </location>
</feature>
<dbReference type="SMART" id="SM00355">
    <property type="entry name" value="ZnF_C2H2"/>
    <property type="match status" value="10"/>
</dbReference>
<evidence type="ECO:0000256" key="3">
    <source>
        <dbReference type="ARBA" id="ARBA00022771"/>
    </source>
</evidence>
<keyword evidence="2" id="KW-0677">Repeat</keyword>
<evidence type="ECO:0000259" key="7">
    <source>
        <dbReference type="PROSITE" id="PS50157"/>
    </source>
</evidence>
<evidence type="ECO:0000256" key="1">
    <source>
        <dbReference type="ARBA" id="ARBA00022723"/>
    </source>
</evidence>
<dbReference type="RefSeq" id="XP_014681541.1">
    <property type="nucleotide sequence ID" value="XM_014826055.1"/>
</dbReference>
<dbReference type="PROSITE" id="PS00028">
    <property type="entry name" value="ZINC_FINGER_C2H2_1"/>
    <property type="match status" value="4"/>
</dbReference>
<dbReference type="Proteomes" id="UP000695022">
    <property type="component" value="Unplaced"/>
</dbReference>
<proteinExistence type="predicted"/>
<protein>
    <submittedName>
        <fullName evidence="9">Uncharacterized protein LOC106821302</fullName>
    </submittedName>
</protein>
<evidence type="ECO:0000256" key="4">
    <source>
        <dbReference type="ARBA" id="ARBA00022833"/>
    </source>
</evidence>
<feature type="compositionally biased region" description="Acidic residues" evidence="6">
    <location>
        <begin position="719"/>
        <end position="729"/>
    </location>
</feature>
<dbReference type="InterPro" id="IPR050688">
    <property type="entry name" value="Zinc_finger/UBP_domain"/>
</dbReference>
<evidence type="ECO:0000256" key="6">
    <source>
        <dbReference type="SAM" id="MobiDB-lite"/>
    </source>
</evidence>
<feature type="domain" description="C2H2-type" evidence="7">
    <location>
        <begin position="474"/>
        <end position="502"/>
    </location>
</feature>
<feature type="region of interest" description="Disordered" evidence="6">
    <location>
        <begin position="773"/>
        <end position="805"/>
    </location>
</feature>